<dbReference type="PANTHER" id="PTHR43725:SF47">
    <property type="entry name" value="UDP-GLUCOSE 4-EPIMERASE"/>
    <property type="match status" value="1"/>
</dbReference>
<dbReference type="Proteomes" id="UP000283509">
    <property type="component" value="Unassembled WGS sequence"/>
</dbReference>
<dbReference type="OrthoDB" id="9402762at2759"/>
<evidence type="ECO:0000256" key="4">
    <source>
        <dbReference type="ARBA" id="ARBA00002760"/>
    </source>
</evidence>
<evidence type="ECO:0000313" key="13">
    <source>
        <dbReference type="Proteomes" id="UP000283509"/>
    </source>
</evidence>
<dbReference type="Gene3D" id="3.40.50.720">
    <property type="entry name" value="NAD(P)-binding Rossmann-like Domain"/>
    <property type="match status" value="1"/>
</dbReference>
<gene>
    <name evidence="12" type="ORF">C7M84_025532</name>
</gene>
<dbReference type="NCBIfam" id="NF007956">
    <property type="entry name" value="PRK10675.1"/>
    <property type="match status" value="1"/>
</dbReference>
<feature type="domain" description="NAD(P)-binding" evidence="11">
    <location>
        <begin position="49"/>
        <end position="381"/>
    </location>
</feature>
<keyword evidence="8 9" id="KW-0413">Isomerase</keyword>
<organism evidence="12 13">
    <name type="scientific">Penaeus vannamei</name>
    <name type="common">Whiteleg shrimp</name>
    <name type="synonym">Litopenaeus vannamei</name>
    <dbReference type="NCBI Taxonomy" id="6689"/>
    <lineage>
        <taxon>Eukaryota</taxon>
        <taxon>Metazoa</taxon>
        <taxon>Ecdysozoa</taxon>
        <taxon>Arthropoda</taxon>
        <taxon>Crustacea</taxon>
        <taxon>Multicrustacea</taxon>
        <taxon>Malacostraca</taxon>
        <taxon>Eumalacostraca</taxon>
        <taxon>Eucarida</taxon>
        <taxon>Decapoda</taxon>
        <taxon>Dendrobranchiata</taxon>
        <taxon>Penaeoidea</taxon>
        <taxon>Penaeidae</taxon>
        <taxon>Penaeus</taxon>
    </lineage>
</organism>
<dbReference type="NCBIfam" id="TIGR01179">
    <property type="entry name" value="galE"/>
    <property type="match status" value="1"/>
</dbReference>
<comment type="caution">
    <text evidence="12">The sequence shown here is derived from an EMBL/GenBank/DDBJ whole genome shotgun (WGS) entry which is preliminary data.</text>
</comment>
<dbReference type="UniPathway" id="UPA00214"/>
<dbReference type="AlphaFoldDB" id="A0A423TXY9"/>
<evidence type="ECO:0000256" key="3">
    <source>
        <dbReference type="ARBA" id="ARBA00001911"/>
    </source>
</evidence>
<reference evidence="12 13" key="1">
    <citation type="submission" date="2018-04" db="EMBL/GenBank/DDBJ databases">
        <authorList>
            <person name="Zhang X."/>
            <person name="Yuan J."/>
            <person name="Li F."/>
            <person name="Xiang J."/>
        </authorList>
    </citation>
    <scope>NUCLEOTIDE SEQUENCE [LARGE SCALE GENOMIC DNA]</scope>
    <source>
        <tissue evidence="12">Muscle</tissue>
    </source>
</reference>
<evidence type="ECO:0000256" key="8">
    <source>
        <dbReference type="ARBA" id="ARBA00023235"/>
    </source>
</evidence>
<dbReference type="GO" id="GO:0033499">
    <property type="term" value="P:galactose catabolic process via UDP-galactose, Leloir pathway"/>
    <property type="evidence" value="ECO:0007669"/>
    <property type="project" value="TreeGrafter"/>
</dbReference>
<reference evidence="12 13" key="2">
    <citation type="submission" date="2019-01" db="EMBL/GenBank/DDBJ databases">
        <title>The decoding of complex shrimp genome reveals the adaptation for benthos swimmer, frequently molting mechanism and breeding impact on genome.</title>
        <authorList>
            <person name="Sun Y."/>
            <person name="Gao Y."/>
            <person name="Yu Y."/>
        </authorList>
    </citation>
    <scope>NUCLEOTIDE SEQUENCE [LARGE SCALE GENOMIC DNA]</scope>
    <source>
        <tissue evidence="12">Muscle</tissue>
    </source>
</reference>
<evidence type="ECO:0000313" key="12">
    <source>
        <dbReference type="EMBL" id="ROT81309.1"/>
    </source>
</evidence>
<dbReference type="Gene3D" id="3.90.25.10">
    <property type="entry name" value="UDP-galactose 4-epimerase, domain 1"/>
    <property type="match status" value="1"/>
</dbReference>
<evidence type="ECO:0000256" key="2">
    <source>
        <dbReference type="ARBA" id="ARBA00000083"/>
    </source>
</evidence>
<evidence type="ECO:0000256" key="6">
    <source>
        <dbReference type="ARBA" id="ARBA00023027"/>
    </source>
</evidence>
<dbReference type="InterPro" id="IPR005886">
    <property type="entry name" value="UDP_G4E"/>
</dbReference>
<evidence type="ECO:0000256" key="7">
    <source>
        <dbReference type="ARBA" id="ARBA00023144"/>
    </source>
</evidence>
<keyword evidence="13" id="KW-1185">Reference proteome</keyword>
<proteinExistence type="inferred from homology"/>
<keyword evidence="7" id="KW-0299">Galactose metabolism</keyword>
<comment type="pathway">
    <text evidence="5 9">Carbohydrate metabolism; galactose metabolism.</text>
</comment>
<dbReference type="PANTHER" id="PTHR43725">
    <property type="entry name" value="UDP-GLUCOSE 4-EPIMERASE"/>
    <property type="match status" value="1"/>
</dbReference>
<comment type="catalytic activity">
    <reaction evidence="2 9">
        <text>UDP-alpha-D-glucose = UDP-alpha-D-galactose</text>
        <dbReference type="Rhea" id="RHEA:22168"/>
        <dbReference type="ChEBI" id="CHEBI:58885"/>
        <dbReference type="ChEBI" id="CHEBI:66914"/>
        <dbReference type="EC" id="5.1.3.2"/>
    </reaction>
</comment>
<comment type="subunit">
    <text evidence="9">Homodimer.</text>
</comment>
<comment type="catalytic activity">
    <reaction evidence="1">
        <text>UDP-N-acetyl-alpha-D-glucosamine = UDP-N-acetyl-alpha-D-galactosamine</text>
        <dbReference type="Rhea" id="RHEA:20517"/>
        <dbReference type="ChEBI" id="CHEBI:57705"/>
        <dbReference type="ChEBI" id="CHEBI:67138"/>
        <dbReference type="EC" id="5.1.3.7"/>
    </reaction>
</comment>
<evidence type="ECO:0000256" key="1">
    <source>
        <dbReference type="ARBA" id="ARBA00000014"/>
    </source>
</evidence>
<dbReference type="STRING" id="6689.A0A423TXY9"/>
<dbReference type="GO" id="GO:0003974">
    <property type="term" value="F:UDP-N-acetylglucosamine 4-epimerase activity"/>
    <property type="evidence" value="ECO:0007669"/>
    <property type="project" value="UniProtKB-EC"/>
</dbReference>
<name>A0A423TXY9_PENVA</name>
<dbReference type="InterPro" id="IPR016040">
    <property type="entry name" value="NAD(P)-bd_dom"/>
</dbReference>
<dbReference type="CDD" id="cd05247">
    <property type="entry name" value="UDP_G4E_1_SDR_e"/>
    <property type="match status" value="1"/>
</dbReference>
<sequence>MLVGGGGAGGRSLAASQFSGLAGSRPEETIRKRQNEAGSRRMGKPRVVLVTGGAGFVGSHTILELQKVGHTVVVVDNCVNATAGETQAALPLALQRVEKITDKKVHFYMLSLLDRCALIKVFRKHKVDVVIHFAALKAVGESVEKPLAYYANNVTGTINLLEVMSEVGVKRLVYSSSATVYGVPQYLPTDEEHPTGVGVTNPYGQTKYVCEQIMKDLAVADKDWKVILLRYFNPVGAHETGMIGEDPNGIPNNLVPYIAQVAVGKRECVSVFGGDYNTPDGTGVRDYIHVVDLALGHEAALGKIFEESFRGAKAYNLGTGKGVSVLEMIKAFGKACGKEIPYKVVGRREGDVPTMVASCALAEKELGWKATRNLDEMCEDTWRWQSQNPDGYV</sequence>
<keyword evidence="9" id="KW-0119">Carbohydrate metabolism</keyword>
<dbReference type="GO" id="GO:0005829">
    <property type="term" value="C:cytosol"/>
    <property type="evidence" value="ECO:0007669"/>
    <property type="project" value="TreeGrafter"/>
</dbReference>
<evidence type="ECO:0000256" key="5">
    <source>
        <dbReference type="ARBA" id="ARBA00004947"/>
    </source>
</evidence>
<comment type="similarity">
    <text evidence="9">Belongs to the NAD(P)-dependent epimerase/dehydratase family.</text>
</comment>
<evidence type="ECO:0000256" key="10">
    <source>
        <dbReference type="SAM" id="MobiDB-lite"/>
    </source>
</evidence>
<accession>A0A423TXY9</accession>
<dbReference type="InterPro" id="IPR036291">
    <property type="entry name" value="NAD(P)-bd_dom_sf"/>
</dbReference>
<dbReference type="SUPFAM" id="SSF51735">
    <property type="entry name" value="NAD(P)-binding Rossmann-fold domains"/>
    <property type="match status" value="1"/>
</dbReference>
<dbReference type="GO" id="GO:0003978">
    <property type="term" value="F:UDP-glucose 4-epimerase activity"/>
    <property type="evidence" value="ECO:0007669"/>
    <property type="project" value="UniProtKB-UniRule"/>
</dbReference>
<dbReference type="EMBL" id="QCYY01000991">
    <property type="protein sequence ID" value="ROT81309.1"/>
    <property type="molecule type" value="Genomic_DNA"/>
</dbReference>
<comment type="cofactor">
    <cofactor evidence="3 9">
        <name>NAD(+)</name>
        <dbReference type="ChEBI" id="CHEBI:57540"/>
    </cofactor>
</comment>
<comment type="function">
    <text evidence="4">Catalyzes two distinct but analogous reactions: the reversible epimerization of UDP-glucose to UDP-galactose and the reversible epimerization of UDP-N-acetylglucosamine to UDP-N-acetylgalactosamine. The reaction with UDP-Gal plays a critical role in the Leloir pathway of galactose catabolism in which galactose is converted to the glycolytic intermediate glucose 6-phosphate. It contributes to the catabolism of dietary galactose and enables the endogenous biosynthesis of both UDP-Gal and UDP-GalNAc when exogenous sources are limited. Both UDP-sugar interconversions are important in the synthesis of glycoproteins and glycolipids.</text>
</comment>
<feature type="region of interest" description="Disordered" evidence="10">
    <location>
        <begin position="17"/>
        <end position="42"/>
    </location>
</feature>
<feature type="compositionally biased region" description="Basic and acidic residues" evidence="10">
    <location>
        <begin position="25"/>
        <end position="39"/>
    </location>
</feature>
<dbReference type="Pfam" id="PF16363">
    <property type="entry name" value="GDP_Man_Dehyd"/>
    <property type="match status" value="1"/>
</dbReference>
<evidence type="ECO:0000256" key="9">
    <source>
        <dbReference type="RuleBase" id="RU366046"/>
    </source>
</evidence>
<protein>
    <recommendedName>
        <fullName evidence="9">UDP-glucose 4-epimerase</fullName>
        <ecNumber evidence="9">5.1.3.2</ecNumber>
    </recommendedName>
</protein>
<evidence type="ECO:0000259" key="11">
    <source>
        <dbReference type="Pfam" id="PF16363"/>
    </source>
</evidence>
<dbReference type="EC" id="5.1.3.2" evidence="9"/>
<keyword evidence="6 9" id="KW-0520">NAD</keyword>